<organism evidence="5 6">
    <name type="scientific">Nocardioides pocheonensis</name>
    <dbReference type="NCBI Taxonomy" id="661485"/>
    <lineage>
        <taxon>Bacteria</taxon>
        <taxon>Bacillati</taxon>
        <taxon>Actinomycetota</taxon>
        <taxon>Actinomycetes</taxon>
        <taxon>Propionibacteriales</taxon>
        <taxon>Nocardioidaceae</taxon>
        <taxon>Nocardioides</taxon>
    </lineage>
</organism>
<feature type="compositionally biased region" description="Basic and acidic residues" evidence="1">
    <location>
        <begin position="1"/>
        <end position="19"/>
    </location>
</feature>
<evidence type="ECO:0000256" key="1">
    <source>
        <dbReference type="SAM" id="MobiDB-lite"/>
    </source>
</evidence>
<dbReference type="PANTHER" id="PTHR34075">
    <property type="entry name" value="BLR3430 PROTEIN"/>
    <property type="match status" value="1"/>
</dbReference>
<dbReference type="Gene3D" id="3.10.129.10">
    <property type="entry name" value="Hotdog Thioesterase"/>
    <property type="match status" value="1"/>
</dbReference>
<keyword evidence="6" id="KW-1185">Reference proteome</keyword>
<dbReference type="Pfam" id="PF01796">
    <property type="entry name" value="OB_ChsH2_C"/>
    <property type="match status" value="1"/>
</dbReference>
<dbReference type="InterPro" id="IPR022002">
    <property type="entry name" value="ChsH2_Znr"/>
</dbReference>
<dbReference type="InterPro" id="IPR052513">
    <property type="entry name" value="Thioester_dehydratase-like"/>
</dbReference>
<feature type="domain" description="ChsH2 C-terminal OB-fold" evidence="2">
    <location>
        <begin position="232"/>
        <end position="294"/>
    </location>
</feature>
<dbReference type="OrthoDB" id="4275032at2"/>
<keyword evidence="5" id="KW-0238">DNA-binding</keyword>
<protein>
    <submittedName>
        <fullName evidence="5">DNA-binding protein</fullName>
    </submittedName>
</protein>
<reference evidence="5 6" key="1">
    <citation type="submission" date="2018-11" db="EMBL/GenBank/DDBJ databases">
        <authorList>
            <person name="Li F."/>
        </authorList>
    </citation>
    <scope>NUCLEOTIDE SEQUENCE [LARGE SCALE GENOMIC DNA]</scope>
    <source>
        <strain evidence="5 6">Gsoil 818</strain>
    </source>
</reference>
<dbReference type="InterPro" id="IPR039569">
    <property type="entry name" value="FAS1-like_DH_region"/>
</dbReference>
<evidence type="ECO:0000259" key="2">
    <source>
        <dbReference type="Pfam" id="PF01796"/>
    </source>
</evidence>
<gene>
    <name evidence="5" type="ORF">EFL26_08390</name>
</gene>
<evidence type="ECO:0000313" key="5">
    <source>
        <dbReference type="EMBL" id="RNM16218.1"/>
    </source>
</evidence>
<evidence type="ECO:0000313" key="6">
    <source>
        <dbReference type="Proteomes" id="UP000279994"/>
    </source>
</evidence>
<dbReference type="EMBL" id="RJSF01000019">
    <property type="protein sequence ID" value="RNM16218.1"/>
    <property type="molecule type" value="Genomic_DNA"/>
</dbReference>
<comment type="caution">
    <text evidence="5">The sequence shown here is derived from an EMBL/GenBank/DDBJ whole genome shotgun (WGS) entry which is preliminary data.</text>
</comment>
<feature type="domain" description="FAS1-like dehydratase" evidence="4">
    <location>
        <begin position="16"/>
        <end position="142"/>
    </location>
</feature>
<dbReference type="Pfam" id="PF13452">
    <property type="entry name" value="FAS1_DH_region"/>
    <property type="match status" value="1"/>
</dbReference>
<sequence length="313" mass="34076">MARVEEVKALGESEPKPGRDPINQPMINNWLEAIGETDPRYTAGEAPPAMAQVWTMDGLDPTKRANAPLHRTMKIFDDAGFTSVLGTNCDQTYLRPVRVGEEVTLSARLESVVGPKRTGVGEGYFVTTENTWRVGDEVVATMLFRVLKYKPGVSAGSTTGGKVSTTGGKVSTTGGEVDRTQLVRPQMNRDTQFFWEGTAAGELRIQKCNACGELRHPPGPMCPTCHAADRGYVVASGRGRVFSFLVHHAPQLPGKELPATLALVELEEGVRMVGEVLAGRERIEIGTPVQVVFEKIDDDLTLAQWELVEEGSR</sequence>
<dbReference type="InterPro" id="IPR002878">
    <property type="entry name" value="ChsH2_C"/>
</dbReference>
<dbReference type="PANTHER" id="PTHR34075:SF5">
    <property type="entry name" value="BLR3430 PROTEIN"/>
    <property type="match status" value="1"/>
</dbReference>
<dbReference type="Proteomes" id="UP000279994">
    <property type="component" value="Unassembled WGS sequence"/>
</dbReference>
<accession>A0A3N0GVN5</accession>
<dbReference type="SUPFAM" id="SSF54637">
    <property type="entry name" value="Thioesterase/thiol ester dehydrase-isomerase"/>
    <property type="match status" value="1"/>
</dbReference>
<evidence type="ECO:0000259" key="4">
    <source>
        <dbReference type="Pfam" id="PF13452"/>
    </source>
</evidence>
<dbReference type="InterPro" id="IPR012340">
    <property type="entry name" value="NA-bd_OB-fold"/>
</dbReference>
<feature type="region of interest" description="Disordered" evidence="1">
    <location>
        <begin position="1"/>
        <end position="25"/>
    </location>
</feature>
<feature type="domain" description="ChsH2 rubredoxin-like zinc ribbon" evidence="3">
    <location>
        <begin position="195"/>
        <end position="228"/>
    </location>
</feature>
<proteinExistence type="predicted"/>
<dbReference type="Pfam" id="PF12172">
    <property type="entry name" value="zf-ChsH2"/>
    <property type="match status" value="1"/>
</dbReference>
<dbReference type="InterPro" id="IPR029069">
    <property type="entry name" value="HotDog_dom_sf"/>
</dbReference>
<evidence type="ECO:0000259" key="3">
    <source>
        <dbReference type="Pfam" id="PF12172"/>
    </source>
</evidence>
<dbReference type="AlphaFoldDB" id="A0A3N0GVN5"/>
<dbReference type="GO" id="GO:0003677">
    <property type="term" value="F:DNA binding"/>
    <property type="evidence" value="ECO:0007669"/>
    <property type="project" value="UniProtKB-KW"/>
</dbReference>
<dbReference type="SUPFAM" id="SSF50249">
    <property type="entry name" value="Nucleic acid-binding proteins"/>
    <property type="match status" value="1"/>
</dbReference>
<name>A0A3N0GVN5_9ACTN</name>
<dbReference type="Gene3D" id="6.10.30.10">
    <property type="match status" value="1"/>
</dbReference>